<dbReference type="AlphaFoldDB" id="B4IML2"/>
<keyword evidence="2" id="KW-1185">Reference proteome</keyword>
<name>B4IML2_DROSE</name>
<dbReference type="EMBL" id="CH481043">
    <property type="protein sequence ID" value="EDW49151.1"/>
    <property type="molecule type" value="Genomic_DNA"/>
</dbReference>
<protein>
    <submittedName>
        <fullName evidence="1">GM13128</fullName>
    </submittedName>
</protein>
<accession>B4IML2</accession>
<evidence type="ECO:0000313" key="1">
    <source>
        <dbReference type="EMBL" id="EDW49151.1"/>
    </source>
</evidence>
<dbReference type="Proteomes" id="UP000001292">
    <property type="component" value="Unassembled WGS sequence"/>
</dbReference>
<proteinExistence type="predicted"/>
<evidence type="ECO:0000313" key="2">
    <source>
        <dbReference type="Proteomes" id="UP000001292"/>
    </source>
</evidence>
<reference evidence="1 2" key="1">
    <citation type="journal article" date="2007" name="Nature">
        <title>Evolution of genes and genomes on the Drosophila phylogeny.</title>
        <authorList>
            <consortium name="Drosophila 12 Genomes Consortium"/>
            <person name="Clark A.G."/>
            <person name="Eisen M.B."/>
            <person name="Smith D.R."/>
            <person name="Bergman C.M."/>
            <person name="Oliver B."/>
            <person name="Markow T.A."/>
            <person name="Kaufman T.C."/>
            <person name="Kellis M."/>
            <person name="Gelbart W."/>
            <person name="Iyer V.N."/>
            <person name="Pollard D.A."/>
            <person name="Sackton T.B."/>
            <person name="Larracuente A.M."/>
            <person name="Singh N.D."/>
            <person name="Abad J.P."/>
            <person name="Abt D.N."/>
            <person name="Adryan B."/>
            <person name="Aguade M."/>
            <person name="Akashi H."/>
            <person name="Anderson W.W."/>
            <person name="Aquadro C.F."/>
            <person name="Ardell D.H."/>
            <person name="Arguello R."/>
            <person name="Artieri C.G."/>
            <person name="Barbash D.A."/>
            <person name="Barker D."/>
            <person name="Barsanti P."/>
            <person name="Batterham P."/>
            <person name="Batzoglou S."/>
            <person name="Begun D."/>
            <person name="Bhutkar A."/>
            <person name="Blanco E."/>
            <person name="Bosak S.A."/>
            <person name="Bradley R.K."/>
            <person name="Brand A.D."/>
            <person name="Brent M.R."/>
            <person name="Brooks A.N."/>
            <person name="Brown R.H."/>
            <person name="Butlin R.K."/>
            <person name="Caggese C."/>
            <person name="Calvi B.R."/>
            <person name="Bernardo de Carvalho A."/>
            <person name="Caspi A."/>
            <person name="Castrezana S."/>
            <person name="Celniker S.E."/>
            <person name="Chang J.L."/>
            <person name="Chapple C."/>
            <person name="Chatterji S."/>
            <person name="Chinwalla A."/>
            <person name="Civetta A."/>
            <person name="Clifton S.W."/>
            <person name="Comeron J.M."/>
            <person name="Costello J.C."/>
            <person name="Coyne J.A."/>
            <person name="Daub J."/>
            <person name="David R.G."/>
            <person name="Delcher A.L."/>
            <person name="Delehaunty K."/>
            <person name="Do C.B."/>
            <person name="Ebling H."/>
            <person name="Edwards K."/>
            <person name="Eickbush T."/>
            <person name="Evans J.D."/>
            <person name="Filipski A."/>
            <person name="Findeiss S."/>
            <person name="Freyhult E."/>
            <person name="Fulton L."/>
            <person name="Fulton R."/>
            <person name="Garcia A.C."/>
            <person name="Gardiner A."/>
            <person name="Garfield D.A."/>
            <person name="Garvin B.E."/>
            <person name="Gibson G."/>
            <person name="Gilbert D."/>
            <person name="Gnerre S."/>
            <person name="Godfrey J."/>
            <person name="Good R."/>
            <person name="Gotea V."/>
            <person name="Gravely B."/>
            <person name="Greenberg A.J."/>
            <person name="Griffiths-Jones S."/>
            <person name="Gross S."/>
            <person name="Guigo R."/>
            <person name="Gustafson E.A."/>
            <person name="Haerty W."/>
            <person name="Hahn M.W."/>
            <person name="Halligan D.L."/>
            <person name="Halpern A.L."/>
            <person name="Halter G.M."/>
            <person name="Han M.V."/>
            <person name="Heger A."/>
            <person name="Hillier L."/>
            <person name="Hinrichs A.S."/>
            <person name="Holmes I."/>
            <person name="Hoskins R.A."/>
            <person name="Hubisz M.J."/>
            <person name="Hultmark D."/>
            <person name="Huntley M.A."/>
            <person name="Jaffe D.B."/>
            <person name="Jagadeeshan S."/>
            <person name="Jeck W.R."/>
            <person name="Johnson J."/>
            <person name="Jones C.D."/>
            <person name="Jordan W.C."/>
            <person name="Karpen G.H."/>
            <person name="Kataoka E."/>
            <person name="Keightley P.D."/>
            <person name="Kheradpour P."/>
            <person name="Kirkness E.F."/>
            <person name="Koerich L.B."/>
            <person name="Kristiansen K."/>
            <person name="Kudrna D."/>
            <person name="Kulathinal R.J."/>
            <person name="Kumar S."/>
            <person name="Kwok R."/>
            <person name="Lander E."/>
            <person name="Langley C.H."/>
            <person name="Lapoint R."/>
            <person name="Lazzaro B.P."/>
            <person name="Lee S.J."/>
            <person name="Levesque L."/>
            <person name="Li R."/>
            <person name="Lin C.F."/>
            <person name="Lin M.F."/>
            <person name="Lindblad-Toh K."/>
            <person name="Llopart A."/>
            <person name="Long M."/>
            <person name="Low L."/>
            <person name="Lozovsky E."/>
            <person name="Lu J."/>
            <person name="Luo M."/>
            <person name="Machado C.A."/>
            <person name="Makalowski W."/>
            <person name="Marzo M."/>
            <person name="Matsuda M."/>
            <person name="Matzkin L."/>
            <person name="McAllister B."/>
            <person name="McBride C.S."/>
            <person name="McKernan B."/>
            <person name="McKernan K."/>
            <person name="Mendez-Lago M."/>
            <person name="Minx P."/>
            <person name="Mollenhauer M.U."/>
            <person name="Montooth K."/>
            <person name="Mount S.M."/>
            <person name="Mu X."/>
            <person name="Myers E."/>
            <person name="Negre B."/>
            <person name="Newfeld S."/>
            <person name="Nielsen R."/>
            <person name="Noor M.A."/>
            <person name="O'Grady P."/>
            <person name="Pachter L."/>
            <person name="Papaceit M."/>
            <person name="Parisi M.J."/>
            <person name="Parisi M."/>
            <person name="Parts L."/>
            <person name="Pedersen J.S."/>
            <person name="Pesole G."/>
            <person name="Phillippy A.M."/>
            <person name="Ponting C.P."/>
            <person name="Pop M."/>
            <person name="Porcelli D."/>
            <person name="Powell J.R."/>
            <person name="Prohaska S."/>
            <person name="Pruitt K."/>
            <person name="Puig M."/>
            <person name="Quesneville H."/>
            <person name="Ram K.R."/>
            <person name="Rand D."/>
            <person name="Rasmussen M.D."/>
            <person name="Reed L.K."/>
            <person name="Reenan R."/>
            <person name="Reily A."/>
            <person name="Remington K.A."/>
            <person name="Rieger T.T."/>
            <person name="Ritchie M.G."/>
            <person name="Robin C."/>
            <person name="Rogers Y.H."/>
            <person name="Rohde C."/>
            <person name="Rozas J."/>
            <person name="Rubenfield M.J."/>
            <person name="Ruiz A."/>
            <person name="Russo S."/>
            <person name="Salzberg S.L."/>
            <person name="Sanchez-Gracia A."/>
            <person name="Saranga D.J."/>
            <person name="Sato H."/>
            <person name="Schaeffer S.W."/>
            <person name="Schatz M.C."/>
            <person name="Schlenke T."/>
            <person name="Schwartz R."/>
            <person name="Segarra C."/>
            <person name="Singh R.S."/>
            <person name="Sirot L."/>
            <person name="Sirota M."/>
            <person name="Sisneros N.B."/>
            <person name="Smith C.D."/>
            <person name="Smith T.F."/>
            <person name="Spieth J."/>
            <person name="Stage D.E."/>
            <person name="Stark A."/>
            <person name="Stephan W."/>
            <person name="Strausberg R.L."/>
            <person name="Strempel S."/>
            <person name="Sturgill D."/>
            <person name="Sutton G."/>
            <person name="Sutton G.G."/>
            <person name="Tao W."/>
            <person name="Teichmann S."/>
            <person name="Tobari Y.N."/>
            <person name="Tomimura Y."/>
            <person name="Tsolas J.M."/>
            <person name="Valente V.L."/>
            <person name="Venter E."/>
            <person name="Venter J.C."/>
            <person name="Vicario S."/>
            <person name="Vieira F.G."/>
            <person name="Vilella A.J."/>
            <person name="Villasante A."/>
            <person name="Walenz B."/>
            <person name="Wang J."/>
            <person name="Wasserman M."/>
            <person name="Watts T."/>
            <person name="Wilson D."/>
            <person name="Wilson R.K."/>
            <person name="Wing R.A."/>
            <person name="Wolfner M.F."/>
            <person name="Wong A."/>
            <person name="Wong G.K."/>
            <person name="Wu C.I."/>
            <person name="Wu G."/>
            <person name="Yamamoto D."/>
            <person name="Yang H.P."/>
            <person name="Yang S.P."/>
            <person name="Yorke J.A."/>
            <person name="Yoshida K."/>
            <person name="Zdobnov E."/>
            <person name="Zhang P."/>
            <person name="Zhang Y."/>
            <person name="Zimin A.V."/>
            <person name="Baldwin J."/>
            <person name="Abdouelleil A."/>
            <person name="Abdulkadir J."/>
            <person name="Abebe A."/>
            <person name="Abera B."/>
            <person name="Abreu J."/>
            <person name="Acer S.C."/>
            <person name="Aftuck L."/>
            <person name="Alexander A."/>
            <person name="An P."/>
            <person name="Anderson E."/>
            <person name="Anderson S."/>
            <person name="Arachi H."/>
            <person name="Azer M."/>
            <person name="Bachantsang P."/>
            <person name="Barry A."/>
            <person name="Bayul T."/>
            <person name="Berlin A."/>
            <person name="Bessette D."/>
            <person name="Bloom T."/>
            <person name="Blye J."/>
            <person name="Boguslavskiy L."/>
            <person name="Bonnet C."/>
            <person name="Boukhgalter B."/>
            <person name="Bourzgui I."/>
            <person name="Brown A."/>
            <person name="Cahill P."/>
            <person name="Channer S."/>
            <person name="Cheshatsang Y."/>
            <person name="Chuda L."/>
            <person name="Citroen M."/>
            <person name="Collymore A."/>
            <person name="Cooke P."/>
            <person name="Costello M."/>
            <person name="D'Aco K."/>
            <person name="Daza R."/>
            <person name="De Haan G."/>
            <person name="DeGray S."/>
            <person name="DeMaso C."/>
            <person name="Dhargay N."/>
            <person name="Dooley K."/>
            <person name="Dooley E."/>
            <person name="Doricent M."/>
            <person name="Dorje P."/>
            <person name="Dorjee K."/>
            <person name="Dupes A."/>
            <person name="Elong R."/>
            <person name="Falk J."/>
            <person name="Farina A."/>
            <person name="Faro S."/>
            <person name="Ferguson D."/>
            <person name="Fisher S."/>
            <person name="Foley C.D."/>
            <person name="Franke A."/>
            <person name="Friedrich D."/>
            <person name="Gadbois L."/>
            <person name="Gearin G."/>
            <person name="Gearin C.R."/>
            <person name="Giannoukos G."/>
            <person name="Goode T."/>
            <person name="Graham J."/>
            <person name="Grandbois E."/>
            <person name="Grewal S."/>
            <person name="Gyaltsen K."/>
            <person name="Hafez N."/>
            <person name="Hagos B."/>
            <person name="Hall J."/>
            <person name="Henson C."/>
            <person name="Hollinger A."/>
            <person name="Honan T."/>
            <person name="Huard M.D."/>
            <person name="Hughes L."/>
            <person name="Hurhula B."/>
            <person name="Husby M.E."/>
            <person name="Kamat A."/>
            <person name="Kanga B."/>
            <person name="Kashin S."/>
            <person name="Khazanovich D."/>
            <person name="Kisner P."/>
            <person name="Lance K."/>
            <person name="Lara M."/>
            <person name="Lee W."/>
            <person name="Lennon N."/>
            <person name="Letendre F."/>
            <person name="LeVine R."/>
            <person name="Lipovsky A."/>
            <person name="Liu X."/>
            <person name="Liu J."/>
            <person name="Liu S."/>
            <person name="Lokyitsang T."/>
            <person name="Lokyitsang Y."/>
            <person name="Lubonja R."/>
            <person name="Lui A."/>
            <person name="MacDonald P."/>
            <person name="Magnisalis V."/>
            <person name="Maru K."/>
            <person name="Matthews C."/>
            <person name="McCusker W."/>
            <person name="McDonough S."/>
            <person name="Mehta T."/>
            <person name="Meldrim J."/>
            <person name="Meneus L."/>
            <person name="Mihai O."/>
            <person name="Mihalev A."/>
            <person name="Mihova T."/>
            <person name="Mittelman R."/>
            <person name="Mlenga V."/>
            <person name="Montmayeur A."/>
            <person name="Mulrain L."/>
            <person name="Navidi A."/>
            <person name="Naylor J."/>
            <person name="Negash T."/>
            <person name="Nguyen T."/>
            <person name="Nguyen N."/>
            <person name="Nicol R."/>
            <person name="Norbu C."/>
            <person name="Norbu N."/>
            <person name="Novod N."/>
            <person name="O'Neill B."/>
            <person name="Osman S."/>
            <person name="Markiewicz E."/>
            <person name="Oyono O.L."/>
            <person name="Patti C."/>
            <person name="Phunkhang P."/>
            <person name="Pierre F."/>
            <person name="Priest M."/>
            <person name="Raghuraman S."/>
            <person name="Rege F."/>
            <person name="Reyes R."/>
            <person name="Rise C."/>
            <person name="Rogov P."/>
            <person name="Ross K."/>
            <person name="Ryan E."/>
            <person name="Settipalli S."/>
            <person name="Shea T."/>
            <person name="Sherpa N."/>
            <person name="Shi L."/>
            <person name="Shih D."/>
            <person name="Sparrow T."/>
            <person name="Spaulding J."/>
            <person name="Stalker J."/>
            <person name="Stange-Thomann N."/>
            <person name="Stavropoulos S."/>
            <person name="Stone C."/>
            <person name="Strader C."/>
            <person name="Tesfaye S."/>
            <person name="Thomson T."/>
            <person name="Thoulutsang Y."/>
            <person name="Thoulutsang D."/>
            <person name="Topham K."/>
            <person name="Topping I."/>
            <person name="Tsamla T."/>
            <person name="Vassiliev H."/>
            <person name="Vo A."/>
            <person name="Wangchuk T."/>
            <person name="Wangdi T."/>
            <person name="Weiand M."/>
            <person name="Wilkinson J."/>
            <person name="Wilson A."/>
            <person name="Yadav S."/>
            <person name="Young G."/>
            <person name="Yu Q."/>
            <person name="Zembek L."/>
            <person name="Zhong D."/>
            <person name="Zimmer A."/>
            <person name="Zwirko Z."/>
            <person name="Jaffe D.B."/>
            <person name="Alvarez P."/>
            <person name="Brockman W."/>
            <person name="Butler J."/>
            <person name="Chin C."/>
            <person name="Gnerre S."/>
            <person name="Grabherr M."/>
            <person name="Kleber M."/>
            <person name="Mauceli E."/>
            <person name="MacCallum I."/>
        </authorList>
    </citation>
    <scope>NUCLEOTIDE SEQUENCE [LARGE SCALE GENOMIC DNA]</scope>
    <source>
        <strain evidence="2">Rob3c / Tucson 14021-0248.25</strain>
    </source>
</reference>
<organism evidence="2">
    <name type="scientific">Drosophila sechellia</name>
    <name type="common">Fruit fly</name>
    <dbReference type="NCBI Taxonomy" id="7238"/>
    <lineage>
        <taxon>Eukaryota</taxon>
        <taxon>Metazoa</taxon>
        <taxon>Ecdysozoa</taxon>
        <taxon>Arthropoda</taxon>
        <taxon>Hexapoda</taxon>
        <taxon>Insecta</taxon>
        <taxon>Pterygota</taxon>
        <taxon>Neoptera</taxon>
        <taxon>Endopterygota</taxon>
        <taxon>Diptera</taxon>
        <taxon>Brachycera</taxon>
        <taxon>Muscomorpha</taxon>
        <taxon>Ephydroidea</taxon>
        <taxon>Drosophilidae</taxon>
        <taxon>Drosophila</taxon>
        <taxon>Sophophora</taxon>
    </lineage>
</organism>
<sequence length="137" mass="15222">MVNNFQWHTLQECSLKVKLTTLVTSLLLRRFSCNALPSLSWVLLDNGRRVGRDGIRMLWGRAYRPQVSQRSAWDHLCRPRTPPTLLEHAKSFSSPPEDLLTAGTGLGYYGAGCIVGVIDILSSSTIDFKSLSLSDSV</sequence>
<gene>
    <name evidence="1" type="primary">Dsec\GM13128</name>
    <name evidence="1" type="ORF">Dsec_GM13128</name>
</gene>
<dbReference type="HOGENOM" id="CLU_1867241_0_0_1"/>